<accession>A0ABT8XLV5</accession>
<comment type="caution">
    <text evidence="3">The sequence shown here is derived from an EMBL/GenBank/DDBJ whole genome shotgun (WGS) entry which is preliminary data.</text>
</comment>
<proteinExistence type="inferred from homology"/>
<dbReference type="Proteomes" id="UP001177080">
    <property type="component" value="Unassembled WGS sequence"/>
</dbReference>
<organism evidence="3 4">
    <name type="scientific">Shinella curvata</name>
    <dbReference type="NCBI Taxonomy" id="1817964"/>
    <lineage>
        <taxon>Bacteria</taxon>
        <taxon>Pseudomonadati</taxon>
        <taxon>Pseudomonadota</taxon>
        <taxon>Alphaproteobacteria</taxon>
        <taxon>Hyphomicrobiales</taxon>
        <taxon>Rhizobiaceae</taxon>
        <taxon>Shinella</taxon>
    </lineage>
</organism>
<comment type="similarity">
    <text evidence="1">Belongs to the sulfur carrier protein TusA family.</text>
</comment>
<dbReference type="Gene3D" id="3.30.110.40">
    <property type="entry name" value="TusA-like domain"/>
    <property type="match status" value="1"/>
</dbReference>
<gene>
    <name evidence="3" type="ORF">GB928_026400</name>
</gene>
<dbReference type="InterPro" id="IPR036868">
    <property type="entry name" value="TusA-like_sf"/>
</dbReference>
<protein>
    <submittedName>
        <fullName evidence="3">Sulfurtransferase TusA family protein</fullName>
    </submittedName>
</protein>
<feature type="domain" description="UPF0033" evidence="2">
    <location>
        <begin position="12"/>
        <end position="80"/>
    </location>
</feature>
<sequence>MTAVAAHDEAEVYDLRGLKCPLPVMKARKRLSTMAAGTRLWVETTDPLAVIDIPHFCHEDGHALEASERIDAGHRFLIRKKA</sequence>
<dbReference type="EMBL" id="WHSC02000015">
    <property type="protein sequence ID" value="MDO6124718.1"/>
    <property type="molecule type" value="Genomic_DNA"/>
</dbReference>
<name>A0ABT8XLV5_9HYPH</name>
<evidence type="ECO:0000256" key="1">
    <source>
        <dbReference type="ARBA" id="ARBA00008984"/>
    </source>
</evidence>
<keyword evidence="4" id="KW-1185">Reference proteome</keyword>
<reference evidence="3" key="1">
    <citation type="submission" date="2022-04" db="EMBL/GenBank/DDBJ databases">
        <title>Shinella lacus sp. nov., a novel member of the genus Shinella from water.</title>
        <authorList>
            <person name="Deng Y."/>
        </authorList>
    </citation>
    <scope>NUCLEOTIDE SEQUENCE</scope>
    <source>
        <strain evidence="3">JCM 31239</strain>
    </source>
</reference>
<dbReference type="Pfam" id="PF01206">
    <property type="entry name" value="TusA"/>
    <property type="match status" value="1"/>
</dbReference>
<evidence type="ECO:0000313" key="3">
    <source>
        <dbReference type="EMBL" id="MDO6124718.1"/>
    </source>
</evidence>
<dbReference type="PANTHER" id="PTHR33279:SF6">
    <property type="entry name" value="SULFUR CARRIER PROTEIN YEDF-RELATED"/>
    <property type="match status" value="1"/>
</dbReference>
<evidence type="ECO:0000313" key="4">
    <source>
        <dbReference type="Proteomes" id="UP001177080"/>
    </source>
</evidence>
<dbReference type="PANTHER" id="PTHR33279">
    <property type="entry name" value="SULFUR CARRIER PROTEIN YEDF-RELATED"/>
    <property type="match status" value="1"/>
</dbReference>
<evidence type="ECO:0000259" key="2">
    <source>
        <dbReference type="Pfam" id="PF01206"/>
    </source>
</evidence>
<dbReference type="SUPFAM" id="SSF64307">
    <property type="entry name" value="SirA-like"/>
    <property type="match status" value="1"/>
</dbReference>
<dbReference type="CDD" id="cd00291">
    <property type="entry name" value="SirA_YedF_YeeD"/>
    <property type="match status" value="1"/>
</dbReference>
<dbReference type="InterPro" id="IPR001455">
    <property type="entry name" value="TusA-like"/>
</dbReference>
<dbReference type="RefSeq" id="WP_244764029.1">
    <property type="nucleotide sequence ID" value="NZ_JALJCJ010000011.1"/>
</dbReference>